<protein>
    <submittedName>
        <fullName evidence="1">Transporter substrate-binding domain-containing protein</fullName>
    </submittedName>
</protein>
<comment type="caution">
    <text evidence="1">The sequence shown here is derived from an EMBL/GenBank/DDBJ whole genome shotgun (WGS) entry which is preliminary data.</text>
</comment>
<reference evidence="1 2" key="1">
    <citation type="submission" date="2020-08" db="EMBL/GenBank/DDBJ databases">
        <title>Novel species isolated from subtropical streams in China.</title>
        <authorList>
            <person name="Lu H."/>
        </authorList>
    </citation>
    <scope>NUCLEOTIDE SEQUENCE [LARGE SCALE GENOMIC DNA]</scope>
    <source>
        <strain evidence="1 2">CCTCC AB 2015119</strain>
    </source>
</reference>
<dbReference type="EMBL" id="JACOFT010000001">
    <property type="protein sequence ID" value="MBC3810151.1"/>
    <property type="molecule type" value="Genomic_DNA"/>
</dbReference>
<dbReference type="Gene3D" id="3.40.190.10">
    <property type="entry name" value="Periplasmic binding protein-like II"/>
    <property type="match status" value="2"/>
</dbReference>
<organism evidence="1 2">
    <name type="scientific">Undibacterium aquatile</name>
    <dbReference type="NCBI Taxonomy" id="1537398"/>
    <lineage>
        <taxon>Bacteria</taxon>
        <taxon>Pseudomonadati</taxon>
        <taxon>Pseudomonadota</taxon>
        <taxon>Betaproteobacteria</taxon>
        <taxon>Burkholderiales</taxon>
        <taxon>Oxalobacteraceae</taxon>
        <taxon>Undibacterium</taxon>
    </lineage>
</organism>
<gene>
    <name evidence="1" type="ORF">H8K26_01740</name>
</gene>
<proteinExistence type="predicted"/>
<accession>A0ABR6XCQ5</accession>
<evidence type="ECO:0000313" key="1">
    <source>
        <dbReference type="EMBL" id="MBC3810151.1"/>
    </source>
</evidence>
<keyword evidence="2" id="KW-1185">Reference proteome</keyword>
<dbReference type="RefSeq" id="WP_190476930.1">
    <property type="nucleotide sequence ID" value="NZ_JACOFT010000001.1"/>
</dbReference>
<dbReference type="Proteomes" id="UP000637632">
    <property type="component" value="Unassembled WGS sequence"/>
</dbReference>
<name>A0ABR6XCQ5_9BURK</name>
<evidence type="ECO:0000313" key="2">
    <source>
        <dbReference type="Proteomes" id="UP000637632"/>
    </source>
</evidence>
<dbReference type="SUPFAM" id="SSF53850">
    <property type="entry name" value="Periplasmic binding protein-like II"/>
    <property type="match status" value="1"/>
</dbReference>
<sequence length="253" mass="28584">MKVPLAATGLSVIVSGENISGVYPEILSDLSVKEKCNFELSIVPRARLEMMFENGYADILIPATRTSRRDKLGFFIPLISNRAMLISVQEQSIPVKNFKELLEQKAAKIAVVRGFDYGEKYQAFLKELQKRNRLRFEADPVSVARLLKSGAADYTLMAPSIFAGSVQIDERVTDLEDKLQYQPLQELNWGESGVYFSKKSLSTADVQALQEIFERAAGDGLIWKGFQRYYKKEFLKDSVRPRDTLRSSGQIPD</sequence>